<dbReference type="GO" id="GO:0003677">
    <property type="term" value="F:DNA binding"/>
    <property type="evidence" value="ECO:0007669"/>
    <property type="project" value="UniProtKB-UniRule"/>
</dbReference>
<evidence type="ECO:0000256" key="3">
    <source>
        <dbReference type="ARBA" id="ARBA00023163"/>
    </source>
</evidence>
<comment type="caution">
    <text evidence="6">The sequence shown here is derived from an EMBL/GenBank/DDBJ whole genome shotgun (WGS) entry which is preliminary data.</text>
</comment>
<dbReference type="InterPro" id="IPR023772">
    <property type="entry name" value="DNA-bd_HTH_TetR-type_CS"/>
</dbReference>
<dbReference type="PROSITE" id="PS01081">
    <property type="entry name" value="HTH_TETR_1"/>
    <property type="match status" value="1"/>
</dbReference>
<dbReference type="Gene3D" id="1.10.357.10">
    <property type="entry name" value="Tetracycline Repressor, domain 2"/>
    <property type="match status" value="1"/>
</dbReference>
<dbReference type="EMBL" id="SDPV01000001">
    <property type="protein sequence ID" value="RXZ65725.1"/>
    <property type="molecule type" value="Genomic_DNA"/>
</dbReference>
<organism evidence="6 7">
    <name type="scientific">Pelagerythrobacter rhizovicinus</name>
    <dbReference type="NCBI Taxonomy" id="2268576"/>
    <lineage>
        <taxon>Bacteria</taxon>
        <taxon>Pseudomonadati</taxon>
        <taxon>Pseudomonadota</taxon>
        <taxon>Alphaproteobacteria</taxon>
        <taxon>Sphingomonadales</taxon>
        <taxon>Erythrobacteraceae</taxon>
        <taxon>Pelagerythrobacter</taxon>
    </lineage>
</organism>
<dbReference type="AlphaFoldDB" id="A0A4Q2KKC3"/>
<reference evidence="6 7" key="1">
    <citation type="submission" date="2019-01" db="EMBL/GenBank/DDBJ databases">
        <title>Altererythrobacter rhizovicinus sp. nov., isolated from the rhizosphere soil of Haloxylon ammodendron.</title>
        <authorList>
            <person name="Li H.-P."/>
            <person name="Gou J.-Y."/>
            <person name="Yao D."/>
            <person name="Han Q.-Q."/>
            <person name="Shao K.-Z."/>
            <person name="Zhao Q."/>
            <person name="Zhang J.-L."/>
        </authorList>
    </citation>
    <scope>NUCLEOTIDE SEQUENCE [LARGE SCALE GENOMIC DNA]</scope>
    <source>
        <strain evidence="6 7">AY-3R</strain>
    </source>
</reference>
<evidence type="ECO:0000313" key="6">
    <source>
        <dbReference type="EMBL" id="RXZ65725.1"/>
    </source>
</evidence>
<dbReference type="InterPro" id="IPR001647">
    <property type="entry name" value="HTH_TetR"/>
</dbReference>
<feature type="domain" description="HTH tetR-type" evidence="5">
    <location>
        <begin position="12"/>
        <end position="72"/>
    </location>
</feature>
<dbReference type="InterPro" id="IPR036271">
    <property type="entry name" value="Tet_transcr_reg_TetR-rel_C_sf"/>
</dbReference>
<keyword evidence="1" id="KW-0805">Transcription regulation</keyword>
<evidence type="ECO:0000256" key="2">
    <source>
        <dbReference type="ARBA" id="ARBA00023125"/>
    </source>
</evidence>
<proteinExistence type="predicted"/>
<dbReference type="Proteomes" id="UP000293623">
    <property type="component" value="Unassembled WGS sequence"/>
</dbReference>
<keyword evidence="7" id="KW-1185">Reference proteome</keyword>
<dbReference type="SUPFAM" id="SSF46689">
    <property type="entry name" value="Homeodomain-like"/>
    <property type="match status" value="1"/>
</dbReference>
<dbReference type="SUPFAM" id="SSF48498">
    <property type="entry name" value="Tetracyclin repressor-like, C-terminal domain"/>
    <property type="match status" value="1"/>
</dbReference>
<dbReference type="OrthoDB" id="9795242at2"/>
<gene>
    <name evidence="6" type="ORF">ETX26_03040</name>
</gene>
<sequence length="198" mass="21439">MEQVAQRGRPREFDTDEALASALRVFWTKGYDGASLTDLTEAMGITRPSLYAAFGNKEALFKRALDLYQEEKLAYVESALAAPTARGVAERMLAGTIENITSECPGCLGVIATVSCSNQDSPIRDDVHARVQSARCAVIERMQRAIDEGDFAIPVEAEAMTRYLLALLQGISVQAGSGASRDELKRVAEAALAIWPGR</sequence>
<evidence type="ECO:0000259" key="5">
    <source>
        <dbReference type="PROSITE" id="PS50977"/>
    </source>
</evidence>
<feature type="DNA-binding region" description="H-T-H motif" evidence="4">
    <location>
        <begin position="35"/>
        <end position="54"/>
    </location>
</feature>
<dbReference type="PANTHER" id="PTHR47506:SF1">
    <property type="entry name" value="HTH-TYPE TRANSCRIPTIONAL REGULATOR YJDC"/>
    <property type="match status" value="1"/>
</dbReference>
<dbReference type="PRINTS" id="PR00455">
    <property type="entry name" value="HTHTETR"/>
</dbReference>
<evidence type="ECO:0000256" key="1">
    <source>
        <dbReference type="ARBA" id="ARBA00023015"/>
    </source>
</evidence>
<protein>
    <submittedName>
        <fullName evidence="6">TetR/AcrR family transcriptional regulator</fullName>
    </submittedName>
</protein>
<evidence type="ECO:0000313" key="7">
    <source>
        <dbReference type="Proteomes" id="UP000293623"/>
    </source>
</evidence>
<accession>A0A4Q2KKC3</accession>
<dbReference type="Pfam" id="PF00440">
    <property type="entry name" value="TetR_N"/>
    <property type="match status" value="1"/>
</dbReference>
<dbReference type="InterPro" id="IPR009057">
    <property type="entry name" value="Homeodomain-like_sf"/>
</dbReference>
<dbReference type="Gene3D" id="1.10.10.60">
    <property type="entry name" value="Homeodomain-like"/>
    <property type="match status" value="1"/>
</dbReference>
<dbReference type="RefSeq" id="WP_129523205.1">
    <property type="nucleotide sequence ID" value="NZ_SDPV01000001.1"/>
</dbReference>
<keyword evidence="2 4" id="KW-0238">DNA-binding</keyword>
<dbReference type="PROSITE" id="PS50977">
    <property type="entry name" value="HTH_TETR_2"/>
    <property type="match status" value="1"/>
</dbReference>
<name>A0A4Q2KKC3_9SPHN</name>
<dbReference type="PANTHER" id="PTHR47506">
    <property type="entry name" value="TRANSCRIPTIONAL REGULATORY PROTEIN"/>
    <property type="match status" value="1"/>
</dbReference>
<keyword evidence="3" id="KW-0804">Transcription</keyword>
<evidence type="ECO:0000256" key="4">
    <source>
        <dbReference type="PROSITE-ProRule" id="PRU00335"/>
    </source>
</evidence>